<feature type="compositionally biased region" description="Acidic residues" evidence="2">
    <location>
        <begin position="1"/>
        <end position="11"/>
    </location>
</feature>
<protein>
    <submittedName>
        <fullName evidence="3">Uncharacterized protein</fullName>
    </submittedName>
</protein>
<feature type="coiled-coil region" evidence="1">
    <location>
        <begin position="549"/>
        <end position="640"/>
    </location>
</feature>
<dbReference type="SUPFAM" id="SSF57997">
    <property type="entry name" value="Tropomyosin"/>
    <property type="match status" value="1"/>
</dbReference>
<feature type="region of interest" description="Disordered" evidence="2">
    <location>
        <begin position="1"/>
        <end position="26"/>
    </location>
</feature>
<feature type="compositionally biased region" description="Low complexity" evidence="2">
    <location>
        <begin position="162"/>
        <end position="194"/>
    </location>
</feature>
<gene>
    <name evidence="3" type="ORF">C1H76_3333</name>
</gene>
<evidence type="ECO:0000313" key="4">
    <source>
        <dbReference type="Proteomes" id="UP000308133"/>
    </source>
</evidence>
<keyword evidence="1" id="KW-0175">Coiled coil</keyword>
<proteinExistence type="predicted"/>
<feature type="coiled-coil region" evidence="1">
    <location>
        <begin position="296"/>
        <end position="390"/>
    </location>
</feature>
<feature type="compositionally biased region" description="Polar residues" evidence="2">
    <location>
        <begin position="12"/>
        <end position="26"/>
    </location>
</feature>
<accession>A0A4U7B9K4</accession>
<evidence type="ECO:0000256" key="2">
    <source>
        <dbReference type="SAM" id="MobiDB-lite"/>
    </source>
</evidence>
<sequence>MADNTAMDDDTGQSARSNPSSNSQVLASANSFRSLLAQYRPSFNRKTDEISTYGKTEHSLGDIKEHRRDRDEMEATVKGIVDTATSRKSITELLVNTLQDLETVARLIKEMPVNPELQAQAQEAFTSLIEMVRGLLESPNGQSIHDIFKALQQPLTPAGQKPTAATGTSQQTATLAAQPTTAPAVPSSHASASSEEQVDSGAPSSHGVESEPSYFDEAEVYHYPRLSTKSPKNAPKVVKVATSDTYYLPEDMTFIRLHLKIMNLGRQTEHGWPIGQIVTSAMNFCKKYALVMFDNEQRHKDKMQEVKDKLKDYKDRAVNAEDKVFTLEQKVEDLETENARSEERYNGALRLFRDANRFLNQTSAEFRLAKEEWEKEKDQLLERSDKLRLGQVKEITKLNDTTSQWHGAALLLRTSNFDIQTPADLCRRILDFQGGYDEQKKRTAKAFRETNKLYAVLNAMQINHTEQHKRMTALFRGMANNANALQDDLDNQARETKRYHDLAVFLRSANIRHRANVSRMEASRDYARSERNRLYDKIIIERKTRGNDQTQYRRDVSQLQDQLQTEKDNLQVARDALVQAQRNENQTATELQQEKATVLRLQQDLQRAQANATLARTRTEQAARDAQQRLQNQIDQLYQQALTHSDRLARAQRDERNARNQLGVANGQIASLNSTVSILTANHQNAIAASNNALTTANNTTRVFQFKFIWALICLFDLRHQRAVLSGEKALVRLYVRSLRRKLAATNLVLHNVRVQHGIDLATLARANANITRLQQTNNATAYLRRDAIDNRDENRILVGKLNRAITIGKELEQAKDDAVGQVELLRELIRLRDARASDERQEFLDNRALIPKLGQELFVARTRISSMENEHSIALGHLKSSWYNLGRDLAFYDRTEISNHPNSDLSMLRISPILDHSELHSIVKSVTRASNLRTFVVDRFVHHFVSNDHGHDSGKLSIPAQWTVLDVIKEYYMNTNHGGNLEESGDIFKQLILVQNAIHAELNDNSVGNSPARPALLYSILARIGTSPGPLAFSVVISLTAALFYKYRPELKPDWLSLLDQMIFQKRNFSDMSILEKTCTAYLTSKFLTWPDTTNRVNNEFHQLATTTLSILDLLEKARAFYEKGEEVFTHEGGNAKWFFINGIQDHRETSVELNKGPVSRLESQIVIHLDKGNNTLTGMVGEPVVEKGLGPMNLTWGTHELRIDLNHMAVSRAKVVAHYRYLSRPASIQPSTFDAATALAFSESTLRLFDDLV</sequence>
<reference evidence="3 4" key="1">
    <citation type="submission" date="2018-02" db="EMBL/GenBank/DDBJ databases">
        <title>Draft genome sequences of Elsinoe sp., causing black scab on jojoba.</title>
        <authorList>
            <person name="Stodart B."/>
            <person name="Jeffress S."/>
            <person name="Ash G."/>
            <person name="Arun Chinnappa K."/>
        </authorList>
    </citation>
    <scope>NUCLEOTIDE SEQUENCE [LARGE SCALE GENOMIC DNA]</scope>
    <source>
        <strain evidence="3 4">Hillstone_2</strain>
    </source>
</reference>
<dbReference type="EMBL" id="PTQR01000041">
    <property type="protein sequence ID" value="TKX24387.1"/>
    <property type="molecule type" value="Genomic_DNA"/>
</dbReference>
<feature type="region of interest" description="Disordered" evidence="2">
    <location>
        <begin position="156"/>
        <end position="211"/>
    </location>
</feature>
<evidence type="ECO:0000313" key="3">
    <source>
        <dbReference type="EMBL" id="TKX24387.1"/>
    </source>
</evidence>
<dbReference type="Proteomes" id="UP000308133">
    <property type="component" value="Unassembled WGS sequence"/>
</dbReference>
<comment type="caution">
    <text evidence="3">The sequence shown here is derived from an EMBL/GenBank/DDBJ whole genome shotgun (WGS) entry which is preliminary data.</text>
</comment>
<evidence type="ECO:0000256" key="1">
    <source>
        <dbReference type="SAM" id="Coils"/>
    </source>
</evidence>
<dbReference type="AlphaFoldDB" id="A0A4U7B9K4"/>
<organism evidence="3 4">
    <name type="scientific">Elsinoe australis</name>
    <dbReference type="NCBI Taxonomy" id="40998"/>
    <lineage>
        <taxon>Eukaryota</taxon>
        <taxon>Fungi</taxon>
        <taxon>Dikarya</taxon>
        <taxon>Ascomycota</taxon>
        <taxon>Pezizomycotina</taxon>
        <taxon>Dothideomycetes</taxon>
        <taxon>Dothideomycetidae</taxon>
        <taxon>Myriangiales</taxon>
        <taxon>Elsinoaceae</taxon>
        <taxon>Elsinoe</taxon>
    </lineage>
</organism>
<name>A0A4U7B9K4_9PEZI</name>